<dbReference type="InterPro" id="IPR003661">
    <property type="entry name" value="HisK_dim/P_dom"/>
</dbReference>
<dbReference type="AlphaFoldDB" id="A0A521FUI4"/>
<dbReference type="SUPFAM" id="SSF47384">
    <property type="entry name" value="Homodimeric domain of signal transducing histidine kinase"/>
    <property type="match status" value="1"/>
</dbReference>
<keyword evidence="5" id="KW-0418">Kinase</keyword>
<gene>
    <name evidence="9" type="ORF">SAMN06265348_1276</name>
</gene>
<keyword evidence="10" id="KW-1185">Reference proteome</keyword>
<keyword evidence="4" id="KW-0808">Transferase</keyword>
<dbReference type="InterPro" id="IPR000014">
    <property type="entry name" value="PAS"/>
</dbReference>
<feature type="compositionally biased region" description="Polar residues" evidence="6">
    <location>
        <begin position="24"/>
        <end position="33"/>
    </location>
</feature>
<feature type="region of interest" description="Disordered" evidence="6">
    <location>
        <begin position="24"/>
        <end position="50"/>
    </location>
</feature>
<dbReference type="InterPro" id="IPR035965">
    <property type="entry name" value="PAS-like_dom_sf"/>
</dbReference>
<evidence type="ECO:0000256" key="5">
    <source>
        <dbReference type="ARBA" id="ARBA00022777"/>
    </source>
</evidence>
<sequence length="350" mass="39641">MPQGFGIDKMLSYFCSYNLLMPKKSSSSNATQSKKGEYSSRLSDRADKGKHQTFRQDDAFFRQTLESLEDYAIFTMDLHGIISSWNGGAENVLGYSEQEIIGQDVKILFTPEDVKKKVHLKEMSGSKKNGSHLDERYHLRKDGSRFFVSGKMFALRDAAGKLRGYTKLMRDITHRHVLQETIDQARVYAQGIINTVREPMLVLNEDFTVNTANRSFYKTFKVTKPLTEKVNLYQLGNGQWDIPKLRMLLADILPLNTVVQDFEVAHTFEKIGERNILVNGRKLSMVGAHSAMILLSFEDITQRKQADQFKNAFIGVASHELRGPVTSIKGYSQILAGSFGKTDPIIPQLN</sequence>
<dbReference type="InterPro" id="IPR036097">
    <property type="entry name" value="HisK_dim/P_sf"/>
</dbReference>
<dbReference type="RefSeq" id="WP_142531389.1">
    <property type="nucleotide sequence ID" value="NZ_CBCSJO010000024.1"/>
</dbReference>
<evidence type="ECO:0000313" key="10">
    <source>
        <dbReference type="Proteomes" id="UP000320300"/>
    </source>
</evidence>
<dbReference type="Gene3D" id="1.10.287.130">
    <property type="match status" value="1"/>
</dbReference>
<dbReference type="PROSITE" id="PS50113">
    <property type="entry name" value="PAC"/>
    <property type="match status" value="1"/>
</dbReference>
<dbReference type="EMBL" id="FXTN01000027">
    <property type="protein sequence ID" value="SMO99827.1"/>
    <property type="molecule type" value="Genomic_DNA"/>
</dbReference>
<dbReference type="CDD" id="cd00082">
    <property type="entry name" value="HisKA"/>
    <property type="match status" value="1"/>
</dbReference>
<organism evidence="9 10">
    <name type="scientific">Pedobacter westerhofensis</name>
    <dbReference type="NCBI Taxonomy" id="425512"/>
    <lineage>
        <taxon>Bacteria</taxon>
        <taxon>Pseudomonadati</taxon>
        <taxon>Bacteroidota</taxon>
        <taxon>Sphingobacteriia</taxon>
        <taxon>Sphingobacteriales</taxon>
        <taxon>Sphingobacteriaceae</taxon>
        <taxon>Pedobacter</taxon>
    </lineage>
</organism>
<dbReference type="OrthoDB" id="9813151at2"/>
<dbReference type="GO" id="GO:0000155">
    <property type="term" value="F:phosphorelay sensor kinase activity"/>
    <property type="evidence" value="ECO:0007669"/>
    <property type="project" value="InterPro"/>
</dbReference>
<accession>A0A521FUI4</accession>
<dbReference type="InterPro" id="IPR052162">
    <property type="entry name" value="Sensor_kinase/Photoreceptor"/>
</dbReference>
<evidence type="ECO:0000313" key="9">
    <source>
        <dbReference type="EMBL" id="SMO99827.1"/>
    </source>
</evidence>
<dbReference type="EC" id="2.7.13.3" evidence="2"/>
<dbReference type="SMART" id="SM00091">
    <property type="entry name" value="PAS"/>
    <property type="match status" value="2"/>
</dbReference>
<feature type="compositionally biased region" description="Basic and acidic residues" evidence="6">
    <location>
        <begin position="34"/>
        <end position="50"/>
    </location>
</feature>
<evidence type="ECO:0000256" key="6">
    <source>
        <dbReference type="SAM" id="MobiDB-lite"/>
    </source>
</evidence>
<dbReference type="PROSITE" id="PS50112">
    <property type="entry name" value="PAS"/>
    <property type="match status" value="1"/>
</dbReference>
<dbReference type="PANTHER" id="PTHR43304">
    <property type="entry name" value="PHYTOCHROME-LIKE PROTEIN CPH1"/>
    <property type="match status" value="1"/>
</dbReference>
<evidence type="ECO:0000256" key="4">
    <source>
        <dbReference type="ARBA" id="ARBA00022679"/>
    </source>
</evidence>
<protein>
    <recommendedName>
        <fullName evidence="2">histidine kinase</fullName>
        <ecNumber evidence="2">2.7.13.3</ecNumber>
    </recommendedName>
</protein>
<evidence type="ECO:0000259" key="7">
    <source>
        <dbReference type="PROSITE" id="PS50112"/>
    </source>
</evidence>
<dbReference type="SUPFAM" id="SSF55785">
    <property type="entry name" value="PYP-like sensor domain (PAS domain)"/>
    <property type="match status" value="1"/>
</dbReference>
<dbReference type="NCBIfam" id="TIGR00229">
    <property type="entry name" value="sensory_box"/>
    <property type="match status" value="1"/>
</dbReference>
<name>A0A521FUI4_9SPHI</name>
<comment type="catalytic activity">
    <reaction evidence="1">
        <text>ATP + protein L-histidine = ADP + protein N-phospho-L-histidine.</text>
        <dbReference type="EC" id="2.7.13.3"/>
    </reaction>
</comment>
<dbReference type="PANTHER" id="PTHR43304:SF1">
    <property type="entry name" value="PAC DOMAIN-CONTAINING PROTEIN"/>
    <property type="match status" value="1"/>
</dbReference>
<feature type="domain" description="PAS" evidence="7">
    <location>
        <begin position="57"/>
        <end position="113"/>
    </location>
</feature>
<dbReference type="CDD" id="cd00130">
    <property type="entry name" value="PAS"/>
    <property type="match status" value="1"/>
</dbReference>
<evidence type="ECO:0000256" key="1">
    <source>
        <dbReference type="ARBA" id="ARBA00000085"/>
    </source>
</evidence>
<proteinExistence type="predicted"/>
<dbReference type="Proteomes" id="UP000320300">
    <property type="component" value="Unassembled WGS sequence"/>
</dbReference>
<dbReference type="Gene3D" id="3.30.450.20">
    <property type="entry name" value="PAS domain"/>
    <property type="match status" value="1"/>
</dbReference>
<evidence type="ECO:0000256" key="2">
    <source>
        <dbReference type="ARBA" id="ARBA00012438"/>
    </source>
</evidence>
<keyword evidence="3" id="KW-0597">Phosphoprotein</keyword>
<feature type="domain" description="PAC" evidence="8">
    <location>
        <begin position="132"/>
        <end position="184"/>
    </location>
</feature>
<evidence type="ECO:0000259" key="8">
    <source>
        <dbReference type="PROSITE" id="PS50113"/>
    </source>
</evidence>
<reference evidence="9 10" key="1">
    <citation type="submission" date="2017-05" db="EMBL/GenBank/DDBJ databases">
        <authorList>
            <person name="Varghese N."/>
            <person name="Submissions S."/>
        </authorList>
    </citation>
    <scope>NUCLEOTIDE SEQUENCE [LARGE SCALE GENOMIC DNA]</scope>
    <source>
        <strain evidence="9 10">DSM 19036</strain>
    </source>
</reference>
<dbReference type="Pfam" id="PF13426">
    <property type="entry name" value="PAS_9"/>
    <property type="match status" value="1"/>
</dbReference>
<dbReference type="InterPro" id="IPR000700">
    <property type="entry name" value="PAS-assoc_C"/>
</dbReference>
<evidence type="ECO:0000256" key="3">
    <source>
        <dbReference type="ARBA" id="ARBA00022553"/>
    </source>
</evidence>